<evidence type="ECO:0000256" key="3">
    <source>
        <dbReference type="ARBA" id="ARBA00008277"/>
    </source>
</evidence>
<dbReference type="Pfam" id="PF04137">
    <property type="entry name" value="ERO1"/>
    <property type="match status" value="1"/>
</dbReference>
<evidence type="ECO:0000256" key="7">
    <source>
        <dbReference type="ARBA" id="ARBA00022729"/>
    </source>
</evidence>
<evidence type="ECO:0000256" key="11">
    <source>
        <dbReference type="ARBA" id="ARBA00023002"/>
    </source>
</evidence>
<dbReference type="GO" id="GO:0071949">
    <property type="term" value="F:FAD binding"/>
    <property type="evidence" value="ECO:0007669"/>
    <property type="project" value="InterPro"/>
</dbReference>
<keyword evidence="20" id="KW-0812">Transmembrane</keyword>
<evidence type="ECO:0000256" key="2">
    <source>
        <dbReference type="ARBA" id="ARBA00004367"/>
    </source>
</evidence>
<evidence type="ECO:0000256" key="9">
    <source>
        <dbReference type="ARBA" id="ARBA00022827"/>
    </source>
</evidence>
<organism evidence="21 22">
    <name type="scientific">Gracilariopsis chorda</name>
    <dbReference type="NCBI Taxonomy" id="448386"/>
    <lineage>
        <taxon>Eukaryota</taxon>
        <taxon>Rhodophyta</taxon>
        <taxon>Florideophyceae</taxon>
        <taxon>Rhodymeniophycidae</taxon>
        <taxon>Gracilariales</taxon>
        <taxon>Gracilariaceae</taxon>
        <taxon>Gracilariopsis</taxon>
    </lineage>
</organism>
<feature type="region of interest" description="Disordered" evidence="19">
    <location>
        <begin position="441"/>
        <end position="502"/>
    </location>
</feature>
<feature type="active site" description="Nucleophile" evidence="16">
    <location>
        <position position="351"/>
    </location>
</feature>
<feature type="binding site" evidence="17">
    <location>
        <position position="249"/>
    </location>
    <ligand>
        <name>FAD</name>
        <dbReference type="ChEBI" id="CHEBI:57692"/>
    </ligand>
</feature>
<evidence type="ECO:0000256" key="10">
    <source>
        <dbReference type="ARBA" id="ARBA00022982"/>
    </source>
</evidence>
<keyword evidence="8" id="KW-0256">Endoplasmic reticulum</keyword>
<dbReference type="InterPro" id="IPR037192">
    <property type="entry name" value="ERO1-like_sf"/>
</dbReference>
<keyword evidence="14" id="KW-0325">Glycoprotein</keyword>
<dbReference type="GO" id="GO:0005789">
    <property type="term" value="C:endoplasmic reticulum membrane"/>
    <property type="evidence" value="ECO:0007669"/>
    <property type="project" value="UniProtKB-SubCell"/>
</dbReference>
<protein>
    <submittedName>
        <fullName evidence="21">Endoplasmic reticulum oxidoreductin-2</fullName>
    </submittedName>
</protein>
<keyword evidence="15" id="KW-0676">Redox-active center</keyword>
<evidence type="ECO:0000256" key="15">
    <source>
        <dbReference type="ARBA" id="ARBA00023284"/>
    </source>
</evidence>
<name>A0A2V3IWS7_9FLOR</name>
<evidence type="ECO:0000256" key="12">
    <source>
        <dbReference type="ARBA" id="ARBA00023136"/>
    </source>
</evidence>
<feature type="compositionally biased region" description="Basic and acidic residues" evidence="19">
    <location>
        <begin position="451"/>
        <end position="463"/>
    </location>
</feature>
<evidence type="ECO:0000256" key="8">
    <source>
        <dbReference type="ARBA" id="ARBA00022824"/>
    </source>
</evidence>
<comment type="caution">
    <text evidence="21">The sequence shown here is derived from an EMBL/GenBank/DDBJ whole genome shotgun (WGS) entry which is preliminary data.</text>
</comment>
<keyword evidence="13 18" id="KW-1015">Disulfide bond</keyword>
<reference evidence="21 22" key="1">
    <citation type="journal article" date="2018" name="Mol. Biol. Evol.">
        <title>Analysis of the draft genome of the red seaweed Gracilariopsis chorda provides insights into genome size evolution in Rhodophyta.</title>
        <authorList>
            <person name="Lee J."/>
            <person name="Yang E.C."/>
            <person name="Graf L."/>
            <person name="Yang J.H."/>
            <person name="Qiu H."/>
            <person name="Zel Zion U."/>
            <person name="Chan C.X."/>
            <person name="Stephens T.G."/>
            <person name="Weber A.P.M."/>
            <person name="Boo G.H."/>
            <person name="Boo S.M."/>
            <person name="Kim K.M."/>
            <person name="Shin Y."/>
            <person name="Jung M."/>
            <person name="Lee S.J."/>
            <person name="Yim H.S."/>
            <person name="Lee J.H."/>
            <person name="Bhattacharya D."/>
            <person name="Yoon H.S."/>
        </authorList>
    </citation>
    <scope>NUCLEOTIDE SEQUENCE [LARGE SCALE GENOMIC DNA]</scope>
    <source>
        <strain evidence="21 22">SKKU-2015</strain>
        <tissue evidence="21">Whole body</tissue>
    </source>
</reference>
<keyword evidence="9 17" id="KW-0274">FAD</keyword>
<evidence type="ECO:0000256" key="19">
    <source>
        <dbReference type="SAM" id="MobiDB-lite"/>
    </source>
</evidence>
<feature type="binding site" evidence="17">
    <location>
        <position position="219"/>
    </location>
    <ligand>
        <name>FAD</name>
        <dbReference type="ChEBI" id="CHEBI:57692"/>
    </ligand>
</feature>
<feature type="binding site" evidence="17">
    <location>
        <position position="172"/>
    </location>
    <ligand>
        <name>FAD</name>
        <dbReference type="ChEBI" id="CHEBI:57692"/>
    </ligand>
</feature>
<keyword evidence="11" id="KW-0560">Oxidoreductase</keyword>
<feature type="transmembrane region" description="Helical" evidence="20">
    <location>
        <begin position="415"/>
        <end position="435"/>
    </location>
</feature>
<evidence type="ECO:0000256" key="5">
    <source>
        <dbReference type="ARBA" id="ARBA00022448"/>
    </source>
</evidence>
<sequence>MTSKTTSSVVIGAISIFVISVALGKSPFPTRAPETCADARQIDRRSTLAVNNLLQNLASNSTFFSVFSVALDKPCPLWRDEEAKCVIRECTVKNCREDEVPEAWRDQQGKPCVRSHQKRDDPLNNVDRRLTGLAALVGQPLWYTADDDAWTVRDDERDSVYVDLRRNPEQYTGYAGPGSQRVWKAIYDENCFIFSDKCRTGICDSDTCKEERVLYSLISGLHSSISMHIAKRYLLGSVWGPNVTIYKERLRPYPERIQNLNLAYAVAMRALAKASTALSSQNYTYVTGNEANDRFTQQQVDRLFQLHLLQPHCEHKTFDESDMFLKQNKYMLPYFRGAFRNISMIMDCVGCEKCRVWGKLQFLGLGTALRVLFEEKTPELERNEVIALFNVLYKLSTSVLWVDKMEHMIRREARIKAKFGAALGFFAVAIISIIAHNSTKKGATSTTAPKQDADRTQTPKDSDDTSSSDTTSQTPISADNGSSRPEKSPQGLRKRANTTSHS</sequence>
<dbReference type="PANTHER" id="PTHR12613">
    <property type="entry name" value="ERO1-RELATED"/>
    <property type="match status" value="1"/>
</dbReference>
<dbReference type="OrthoDB" id="269384at2759"/>
<keyword evidence="22" id="KW-1185">Reference proteome</keyword>
<dbReference type="PANTHER" id="PTHR12613:SF0">
    <property type="entry name" value="ERO1-LIKE PROTEIN"/>
    <property type="match status" value="1"/>
</dbReference>
<dbReference type="GO" id="GO:0016972">
    <property type="term" value="F:thiol oxidase activity"/>
    <property type="evidence" value="ECO:0007669"/>
    <property type="project" value="InterPro"/>
</dbReference>
<dbReference type="AlphaFoldDB" id="A0A2V3IWS7"/>
<dbReference type="PIRSF" id="PIRSF017205">
    <property type="entry name" value="ERO1"/>
    <property type="match status" value="1"/>
</dbReference>
<proteinExistence type="inferred from homology"/>
<evidence type="ECO:0000313" key="22">
    <source>
        <dbReference type="Proteomes" id="UP000247409"/>
    </source>
</evidence>
<dbReference type="GO" id="GO:0034975">
    <property type="term" value="P:protein folding in endoplasmic reticulum"/>
    <property type="evidence" value="ECO:0007669"/>
    <property type="project" value="InterPro"/>
</dbReference>
<feature type="binding site" evidence="17">
    <location>
        <position position="183"/>
    </location>
    <ligand>
        <name>FAD</name>
        <dbReference type="ChEBI" id="CHEBI:57692"/>
    </ligand>
</feature>
<evidence type="ECO:0000313" key="21">
    <source>
        <dbReference type="EMBL" id="PXF46571.1"/>
    </source>
</evidence>
<evidence type="ECO:0000256" key="18">
    <source>
        <dbReference type="PIRSR" id="PIRSR017205-3"/>
    </source>
</evidence>
<keyword evidence="10" id="KW-0249">Electron transport</keyword>
<feature type="disulfide bond" description="Redox-active" evidence="18">
    <location>
        <begin position="351"/>
        <end position="354"/>
    </location>
</feature>
<dbReference type="GO" id="GO:0015035">
    <property type="term" value="F:protein-disulfide reductase activity"/>
    <property type="evidence" value="ECO:0007669"/>
    <property type="project" value="InterPro"/>
</dbReference>
<keyword evidence="7" id="KW-0732">Signal</keyword>
<evidence type="ECO:0000256" key="16">
    <source>
        <dbReference type="PIRSR" id="PIRSR017205-1"/>
    </source>
</evidence>
<evidence type="ECO:0000256" key="20">
    <source>
        <dbReference type="SAM" id="Phobius"/>
    </source>
</evidence>
<gene>
    <name evidence="21" type="ORF">BWQ96_03699</name>
</gene>
<evidence type="ECO:0000256" key="4">
    <source>
        <dbReference type="ARBA" id="ARBA00011802"/>
    </source>
</evidence>
<dbReference type="EMBL" id="NBIV01000036">
    <property type="protein sequence ID" value="PXF46571.1"/>
    <property type="molecule type" value="Genomic_DNA"/>
</dbReference>
<keyword evidence="6" id="KW-0285">Flavoprotein</keyword>
<comment type="subunit">
    <text evidence="4">May function both as a monomer and a homodimer.</text>
</comment>
<feature type="disulfide bond" description="Redox-active" evidence="18">
    <location>
        <begin position="85"/>
        <end position="90"/>
    </location>
</feature>
<keyword evidence="5" id="KW-0813">Transport</keyword>
<keyword evidence="12 20" id="KW-0472">Membrane</keyword>
<keyword evidence="20" id="KW-1133">Transmembrane helix</keyword>
<comment type="similarity">
    <text evidence="3">Belongs to the EROs family.</text>
</comment>
<evidence type="ECO:0000256" key="17">
    <source>
        <dbReference type="PIRSR" id="PIRSR017205-2"/>
    </source>
</evidence>
<evidence type="ECO:0000256" key="1">
    <source>
        <dbReference type="ARBA" id="ARBA00001974"/>
    </source>
</evidence>
<feature type="binding site" evidence="17">
    <location>
        <position position="222"/>
    </location>
    <ligand>
        <name>FAD</name>
        <dbReference type="ChEBI" id="CHEBI:57692"/>
    </ligand>
</feature>
<dbReference type="Proteomes" id="UP000247409">
    <property type="component" value="Unassembled WGS sequence"/>
</dbReference>
<dbReference type="STRING" id="448386.A0A2V3IWS7"/>
<comment type="cofactor">
    <cofactor evidence="1 17">
        <name>FAD</name>
        <dbReference type="ChEBI" id="CHEBI:57692"/>
    </cofactor>
</comment>
<dbReference type="InterPro" id="IPR007266">
    <property type="entry name" value="Ero1"/>
</dbReference>
<evidence type="ECO:0000256" key="14">
    <source>
        <dbReference type="ARBA" id="ARBA00023180"/>
    </source>
</evidence>
<evidence type="ECO:0000256" key="13">
    <source>
        <dbReference type="ARBA" id="ARBA00023157"/>
    </source>
</evidence>
<comment type="subcellular location">
    <subcellularLocation>
        <location evidence="2">Endoplasmic reticulum membrane</location>
        <topology evidence="2">Peripheral membrane protein</topology>
        <orientation evidence="2">Lumenal side</orientation>
    </subcellularLocation>
</comment>
<feature type="active site" evidence="16">
    <location>
        <position position="354"/>
    </location>
</feature>
<accession>A0A2V3IWS7</accession>
<dbReference type="SUPFAM" id="SSF110019">
    <property type="entry name" value="ERO1-like"/>
    <property type="match status" value="1"/>
</dbReference>
<feature type="compositionally biased region" description="Low complexity" evidence="19">
    <location>
        <begin position="465"/>
        <end position="477"/>
    </location>
</feature>
<evidence type="ECO:0000256" key="6">
    <source>
        <dbReference type="ARBA" id="ARBA00022630"/>
    </source>
</evidence>